<dbReference type="GO" id="GO:0005638">
    <property type="term" value="C:lamin filament"/>
    <property type="evidence" value="ECO:0007669"/>
    <property type="project" value="TreeGrafter"/>
</dbReference>
<dbReference type="SUPFAM" id="SSF49562">
    <property type="entry name" value="C2 domain (Calcium/lipid-binding domain, CaLB)"/>
    <property type="match status" value="2"/>
</dbReference>
<dbReference type="GO" id="GO:0030527">
    <property type="term" value="F:structural constituent of chromatin"/>
    <property type="evidence" value="ECO:0007669"/>
    <property type="project" value="TreeGrafter"/>
</dbReference>
<dbReference type="RefSeq" id="XP_028884157.1">
    <property type="nucleotide sequence ID" value="XM_029024380.1"/>
</dbReference>
<feature type="coiled-coil region" evidence="1">
    <location>
        <begin position="252"/>
        <end position="329"/>
    </location>
</feature>
<dbReference type="CDD" id="cd00030">
    <property type="entry name" value="C2"/>
    <property type="match status" value="1"/>
</dbReference>
<dbReference type="InterPro" id="IPR000008">
    <property type="entry name" value="C2_dom"/>
</dbReference>
<dbReference type="InterPro" id="IPR035892">
    <property type="entry name" value="C2_domain_sf"/>
</dbReference>
<feature type="compositionally biased region" description="Low complexity" evidence="2">
    <location>
        <begin position="81"/>
        <end position="91"/>
    </location>
</feature>
<dbReference type="OrthoDB" id="265147at2759"/>
<feature type="region of interest" description="Disordered" evidence="2">
    <location>
        <begin position="64"/>
        <end position="127"/>
    </location>
</feature>
<evidence type="ECO:0000259" key="3">
    <source>
        <dbReference type="PROSITE" id="PS50004"/>
    </source>
</evidence>
<keyword evidence="5" id="KW-1185">Reference proteome</keyword>
<keyword evidence="1" id="KW-0175">Coiled coil</keyword>
<evidence type="ECO:0000256" key="1">
    <source>
        <dbReference type="SAM" id="Coils"/>
    </source>
</evidence>
<feature type="domain" description="C2" evidence="3">
    <location>
        <begin position="806"/>
        <end position="942"/>
    </location>
</feature>
<dbReference type="PANTHER" id="PTHR19956:SF5">
    <property type="entry name" value="LAMIN TAIL DOMAIN-CONTAINING PROTEIN 2"/>
    <property type="match status" value="1"/>
</dbReference>
<feature type="coiled-coil region" evidence="1">
    <location>
        <begin position="17"/>
        <end position="44"/>
    </location>
</feature>
<dbReference type="GeneID" id="39984160"/>
<evidence type="ECO:0000256" key="2">
    <source>
        <dbReference type="SAM" id="MobiDB-lite"/>
    </source>
</evidence>
<protein>
    <recommendedName>
        <fullName evidence="3">C2 domain-containing protein</fullName>
    </recommendedName>
</protein>
<comment type="caution">
    <text evidence="4">The sequence shown here is derived from an EMBL/GenBank/DDBJ whole genome shotgun (WGS) entry which is preliminary data.</text>
</comment>
<reference evidence="4 5" key="1">
    <citation type="submission" date="2017-03" db="EMBL/GenBank/DDBJ databases">
        <title>An alternative strategy for trypanosome survival in the mammalian bloodstream revealed through genome and transcriptome analysis of the ubiquitous bovine parasite Trypanosoma (Megatrypanum) theileri.</title>
        <authorList>
            <person name="Kelly S."/>
            <person name="Ivens A."/>
            <person name="Mott A."/>
            <person name="O'Neill E."/>
            <person name="Emms D."/>
            <person name="Macleod O."/>
            <person name="Voorheis P."/>
            <person name="Matthews J."/>
            <person name="Matthews K."/>
            <person name="Carrington M."/>
        </authorList>
    </citation>
    <scope>NUCLEOTIDE SEQUENCE [LARGE SCALE GENOMIC DNA]</scope>
    <source>
        <strain evidence="4">Edinburgh</strain>
    </source>
</reference>
<dbReference type="Gene3D" id="2.60.40.150">
    <property type="entry name" value="C2 domain"/>
    <property type="match status" value="2"/>
</dbReference>
<accession>A0A1X0NZR4</accession>
<dbReference type="EMBL" id="NBCO01000009">
    <property type="protein sequence ID" value="ORC90091.1"/>
    <property type="molecule type" value="Genomic_DNA"/>
</dbReference>
<evidence type="ECO:0000313" key="4">
    <source>
        <dbReference type="EMBL" id="ORC90091.1"/>
    </source>
</evidence>
<dbReference type="PANTHER" id="PTHR19956">
    <property type="entry name" value="LAMIN TAIL DOMAIN-CONTAINING PROTEIN 2"/>
    <property type="match status" value="1"/>
</dbReference>
<dbReference type="PROSITE" id="PS50004">
    <property type="entry name" value="C2"/>
    <property type="match status" value="1"/>
</dbReference>
<dbReference type="Proteomes" id="UP000192257">
    <property type="component" value="Unassembled WGS sequence"/>
</dbReference>
<proteinExistence type="predicted"/>
<dbReference type="InterPro" id="IPR052877">
    <property type="entry name" value="Lamin_tail_domain"/>
</dbReference>
<dbReference type="AlphaFoldDB" id="A0A1X0NZR4"/>
<dbReference type="VEuPathDB" id="TriTrypDB:TM35_000091410"/>
<sequence length="961" mass="107744">MPRPNEMQLSAAREDRLQRALHENHRLKREVLELQDKLKLVQVKFHKVTRDLKRVSPEVLQELENVTTQPSLPHTLPPPSTLHSTRPHSSSGALPQGKRTSGEATSGKRLLSTSLPPLTAFEGGSAPSAADVEELQRCREALQRAQMEIASLRAAAQTVAVTSSSASPAVTLVLDQLRQDLERVVTERDRLNRECDTLREQLGRTQAELNNVRYSHEQQRSFEKQSYDVLSEKAKTVEGARIQSEIEYQKIIDALTQEKDALALKLRLMLQEEAGRQHDLALVDPVGLIQLQSDIQDKSKQITILTSRMQGAQQQVETLKGECNRLVEELQRFHSVLAETKRQLFEVEHEKSILQVRCARMEELEEAFKRKSEEIIRLEQELLRTAGTLQSCNRETEEAVRRELSTRIVDLQEMRDSAESRRREKESQLLEAQHQLAELRRQLEVARGDAQMYREQLQKAEKERMELSRHAALAGHTVEEFGEEDVHRALAVAAVRKAARGTGTTRTKTLTTTSTTATEGARGKGIDEVANRQSEEAQETLDMWEALQWDEGWEADQLREALASAALDMELASTRCAQMSEQIEHGRKLQQELAKERDTLLEENIEMRRRLTHVQTVFAKQQLEAYRVAKLRGSEEGSIKNAGLITFNIRDLECDAGLLRALGISDPNGAAVALFFSLDGLKSYDTMLSPTFYSLDEPLDITFRYDHMERDEITLSDIRNTTFIFQLHQVHGATNTVIAMAELPGVALLSCRELTVSERIVMLSGNGEPSGAISIEMCASNLMLPILLNRPLLSETNENKISSGNDNTDMFLTSEALRAALISLRSVVALRVQVFRADGLLAPPTPQPYVFYTASAPSGLSCVRDTVVRTSTKAFTTDPVFDVDPVDHRLVVDRELVQFVAEGVIVFVVFDEQAKEVRANLGVVEVPLRPLLASPQAVVRTTEVLHPQGTLSVGLSWVCRA</sequence>
<evidence type="ECO:0000313" key="5">
    <source>
        <dbReference type="Proteomes" id="UP000192257"/>
    </source>
</evidence>
<feature type="coiled-coil region" evidence="1">
    <location>
        <begin position="135"/>
        <end position="208"/>
    </location>
</feature>
<feature type="coiled-coil region" evidence="1">
    <location>
        <begin position="361"/>
        <end position="470"/>
    </location>
</feature>
<organism evidence="4 5">
    <name type="scientific">Trypanosoma theileri</name>
    <dbReference type="NCBI Taxonomy" id="67003"/>
    <lineage>
        <taxon>Eukaryota</taxon>
        <taxon>Discoba</taxon>
        <taxon>Euglenozoa</taxon>
        <taxon>Kinetoplastea</taxon>
        <taxon>Metakinetoplastina</taxon>
        <taxon>Trypanosomatida</taxon>
        <taxon>Trypanosomatidae</taxon>
        <taxon>Trypanosoma</taxon>
    </lineage>
</organism>
<name>A0A1X0NZR4_9TRYP</name>
<gene>
    <name evidence="4" type="ORF">TM35_000091410</name>
</gene>